<dbReference type="Pfam" id="PF21813">
    <property type="entry name" value="DUF6882"/>
    <property type="match status" value="1"/>
</dbReference>
<comment type="caution">
    <text evidence="1">The sequence shown here is derived from an EMBL/GenBank/DDBJ whole genome shotgun (WGS) entry which is preliminary data.</text>
</comment>
<dbReference type="STRING" id="49547.MBCUR_09420"/>
<proteinExistence type="predicted"/>
<reference evidence="1 2" key="1">
    <citation type="submission" date="2016-04" db="EMBL/GenBank/DDBJ databases">
        <title>Genome sequence of Methanobrevibacter curvatus DSM 11111.</title>
        <authorList>
            <person name="Poehlein A."/>
            <person name="Seedorf H."/>
            <person name="Daniel R."/>
        </authorList>
    </citation>
    <scope>NUCLEOTIDE SEQUENCE [LARGE SCALE GENOMIC DNA]</scope>
    <source>
        <strain evidence="1 2">DSM 11111</strain>
    </source>
</reference>
<gene>
    <name evidence="1" type="ORF">MBCUR_09420</name>
</gene>
<dbReference type="Proteomes" id="UP000077245">
    <property type="component" value="Unassembled WGS sequence"/>
</dbReference>
<name>A0A162FGK7_9EURY</name>
<sequence length="229" mass="26443">MFKSIPFEIEDDDTIQTLFSRTGALALENHEDLTTVIGEKEGDIDFEKGTIDFGDNLVFNFQILGTLSAESKKWQYAWDNKDVGFNEDILIDAEKIKSFGEELNIPQLKESIFQASLHEAHLIAMTCSVLLKSDAYYVADFDEIYLFLNLYSDKIKHENSAERFLFNYDTFQKEFNEINSRLALEGYAILKGYEYKETEEFSVVKIEDSRIIVGFTERGNVSHIQTFIE</sequence>
<dbReference type="OrthoDB" id="76345at2157"/>
<organism evidence="1 2">
    <name type="scientific">Methanobrevibacter curvatus</name>
    <dbReference type="NCBI Taxonomy" id="49547"/>
    <lineage>
        <taxon>Archaea</taxon>
        <taxon>Methanobacteriati</taxon>
        <taxon>Methanobacteriota</taxon>
        <taxon>Methanomada group</taxon>
        <taxon>Methanobacteria</taxon>
        <taxon>Methanobacteriales</taxon>
        <taxon>Methanobacteriaceae</taxon>
        <taxon>Methanobrevibacter</taxon>
    </lineage>
</organism>
<dbReference type="RefSeq" id="WP_067090856.1">
    <property type="nucleotide sequence ID" value="NZ_LWMV01000162.1"/>
</dbReference>
<accession>A0A162FGK7</accession>
<keyword evidence="2" id="KW-1185">Reference proteome</keyword>
<dbReference type="EMBL" id="LWMV01000162">
    <property type="protein sequence ID" value="KZX12745.1"/>
    <property type="molecule type" value="Genomic_DNA"/>
</dbReference>
<dbReference type="AlphaFoldDB" id="A0A162FGK7"/>
<dbReference type="InterPro" id="IPR049249">
    <property type="entry name" value="DUF6882"/>
</dbReference>
<dbReference type="PATRIC" id="fig|49547.3.peg.1011"/>
<evidence type="ECO:0000313" key="1">
    <source>
        <dbReference type="EMBL" id="KZX12745.1"/>
    </source>
</evidence>
<evidence type="ECO:0000313" key="2">
    <source>
        <dbReference type="Proteomes" id="UP000077245"/>
    </source>
</evidence>
<protein>
    <submittedName>
        <fullName evidence="1">Uncharacterized protein</fullName>
    </submittedName>
</protein>